<organism evidence="4 5">
    <name type="scientific">Cladophialophora immunda</name>
    <dbReference type="NCBI Taxonomy" id="569365"/>
    <lineage>
        <taxon>Eukaryota</taxon>
        <taxon>Fungi</taxon>
        <taxon>Dikarya</taxon>
        <taxon>Ascomycota</taxon>
        <taxon>Pezizomycotina</taxon>
        <taxon>Eurotiomycetes</taxon>
        <taxon>Chaetothyriomycetidae</taxon>
        <taxon>Chaetothyriales</taxon>
        <taxon>Herpotrichiellaceae</taxon>
        <taxon>Cladophialophora</taxon>
    </lineage>
</organism>
<gene>
    <name evidence="4" type="ORF">PV07_02222</name>
</gene>
<dbReference type="InterPro" id="IPR047122">
    <property type="entry name" value="Trans-enoyl_RdTase-like"/>
</dbReference>
<dbReference type="EMBL" id="KN847040">
    <property type="protein sequence ID" value="KIW35532.1"/>
    <property type="molecule type" value="Genomic_DNA"/>
</dbReference>
<name>A0A0D2BDI1_9EURO</name>
<keyword evidence="5" id="KW-1185">Reference proteome</keyword>
<dbReference type="InterPro" id="IPR036291">
    <property type="entry name" value="NAD(P)-bd_dom_sf"/>
</dbReference>
<dbReference type="HOGENOM" id="CLU_026673_16_5_1"/>
<dbReference type="STRING" id="569365.A0A0D2BDI1"/>
<dbReference type="AlphaFoldDB" id="A0A0D2BDI1"/>
<dbReference type="Gene3D" id="3.90.180.10">
    <property type="entry name" value="Medium-chain alcohol dehydrogenases, catalytic domain"/>
    <property type="match status" value="1"/>
</dbReference>
<evidence type="ECO:0000313" key="5">
    <source>
        <dbReference type="Proteomes" id="UP000054466"/>
    </source>
</evidence>
<sequence>MANQAAIVPSAKAPLEVKSVEKYTPGAGEILVKNEVISFNPVEAKIARLALLPAPYPFIPGLSCGGTVEGVGQGVTGFKVGDKVAVRRNFAAGGNRYGSFQKFVVARIEAASKLPDGVDLTAAASLIGNLTTTIGLFNVRAGLERPSLGDSATAKNKKILIYGGSSSVGSLSVQWVAQAGYQVVTTSSPKNKNFVSKLGAAAVIDHTQPQDALVKELVAQGPYDLVADVIALPPTVAVNAAVLAAQGGGDVLATLPAFGPETLPDGVKRVFGSWPDIIAEEDTTGVEEWAYRTYFPQSLAKGKLIPQPIKKITGGLGEGVNKALDLMIAGEVSGVKLVADPWE</sequence>
<protein>
    <recommendedName>
        <fullName evidence="3">Enoyl reductase (ER) domain-containing protein</fullName>
    </recommendedName>
</protein>
<evidence type="ECO:0000256" key="2">
    <source>
        <dbReference type="ARBA" id="ARBA00023002"/>
    </source>
</evidence>
<dbReference type="Pfam" id="PF08240">
    <property type="entry name" value="ADH_N"/>
    <property type="match status" value="1"/>
</dbReference>
<comment type="similarity">
    <text evidence="1">Belongs to the zinc-containing alcohol dehydrogenase family.</text>
</comment>
<dbReference type="Gene3D" id="3.40.50.720">
    <property type="entry name" value="NAD(P)-binding Rossmann-like Domain"/>
    <property type="match status" value="1"/>
</dbReference>
<evidence type="ECO:0000259" key="3">
    <source>
        <dbReference type="SMART" id="SM00829"/>
    </source>
</evidence>
<dbReference type="RefSeq" id="XP_016255748.1">
    <property type="nucleotide sequence ID" value="XM_016388820.1"/>
</dbReference>
<dbReference type="PANTHER" id="PTHR45348">
    <property type="entry name" value="HYPOTHETICAL OXIDOREDUCTASE (EUROFUNG)"/>
    <property type="match status" value="1"/>
</dbReference>
<accession>A0A0D2BDI1</accession>
<dbReference type="GeneID" id="27341416"/>
<evidence type="ECO:0000313" key="4">
    <source>
        <dbReference type="EMBL" id="KIW35532.1"/>
    </source>
</evidence>
<dbReference type="OrthoDB" id="3509362at2759"/>
<feature type="domain" description="Enoyl reductase (ER)" evidence="3">
    <location>
        <begin position="10"/>
        <end position="339"/>
    </location>
</feature>
<reference evidence="4 5" key="1">
    <citation type="submission" date="2015-01" db="EMBL/GenBank/DDBJ databases">
        <title>The Genome Sequence of Cladophialophora immunda CBS83496.</title>
        <authorList>
            <consortium name="The Broad Institute Genomics Platform"/>
            <person name="Cuomo C."/>
            <person name="de Hoog S."/>
            <person name="Gorbushina A."/>
            <person name="Stielow B."/>
            <person name="Teixiera M."/>
            <person name="Abouelleil A."/>
            <person name="Chapman S.B."/>
            <person name="Priest M."/>
            <person name="Young S.K."/>
            <person name="Wortman J."/>
            <person name="Nusbaum C."/>
            <person name="Birren B."/>
        </authorList>
    </citation>
    <scope>NUCLEOTIDE SEQUENCE [LARGE SCALE GENOMIC DNA]</scope>
    <source>
        <strain evidence="4 5">CBS 83496</strain>
    </source>
</reference>
<dbReference type="PANTHER" id="PTHR45348:SF2">
    <property type="entry name" value="ZINC-TYPE ALCOHOL DEHYDROGENASE-LIKE PROTEIN C2E1P3.01"/>
    <property type="match status" value="1"/>
</dbReference>
<dbReference type="Proteomes" id="UP000054466">
    <property type="component" value="Unassembled WGS sequence"/>
</dbReference>
<evidence type="ECO:0000256" key="1">
    <source>
        <dbReference type="ARBA" id="ARBA00008072"/>
    </source>
</evidence>
<dbReference type="CDD" id="cd08249">
    <property type="entry name" value="enoyl_reductase_like"/>
    <property type="match status" value="1"/>
</dbReference>
<dbReference type="SUPFAM" id="SSF51735">
    <property type="entry name" value="NAD(P)-binding Rossmann-fold domains"/>
    <property type="match status" value="1"/>
</dbReference>
<dbReference type="InterPro" id="IPR013154">
    <property type="entry name" value="ADH-like_N"/>
</dbReference>
<dbReference type="SMART" id="SM00829">
    <property type="entry name" value="PKS_ER"/>
    <property type="match status" value="1"/>
</dbReference>
<dbReference type="GO" id="GO:0016651">
    <property type="term" value="F:oxidoreductase activity, acting on NAD(P)H"/>
    <property type="evidence" value="ECO:0007669"/>
    <property type="project" value="InterPro"/>
</dbReference>
<dbReference type="InterPro" id="IPR011032">
    <property type="entry name" value="GroES-like_sf"/>
</dbReference>
<keyword evidence="2" id="KW-0560">Oxidoreductase</keyword>
<proteinExistence type="inferred from homology"/>
<dbReference type="SUPFAM" id="SSF50129">
    <property type="entry name" value="GroES-like"/>
    <property type="match status" value="1"/>
</dbReference>
<dbReference type="VEuPathDB" id="FungiDB:PV07_02222"/>
<dbReference type="InterPro" id="IPR020843">
    <property type="entry name" value="ER"/>
</dbReference>